<evidence type="ECO:0000256" key="9">
    <source>
        <dbReference type="ARBA" id="ARBA00022884"/>
    </source>
</evidence>
<dbReference type="CDD" id="cd12360">
    <property type="entry name" value="RRM_cwf2"/>
    <property type="match status" value="1"/>
</dbReference>
<evidence type="ECO:0000256" key="12">
    <source>
        <dbReference type="ARBA" id="ARBA00023306"/>
    </source>
</evidence>
<dbReference type="PDB" id="9L5S">
    <property type="method" value="EM"/>
    <property type="resolution" value="2.90 A"/>
    <property type="chains" value="0=1-408"/>
</dbReference>
<evidence type="ECO:0007829" key="22">
    <source>
        <dbReference type="PDB" id="9L5R"/>
    </source>
</evidence>
<dbReference type="InterPro" id="IPR034181">
    <property type="entry name" value="Cwc2_RRM"/>
</dbReference>
<dbReference type="Gene3D" id="3.30.70.330">
    <property type="match status" value="1"/>
</dbReference>
<dbReference type="EMDB" id="EMD-62842"/>
<keyword evidence="4" id="KW-0507">mRNA processing</keyword>
<dbReference type="eggNOG" id="KOG0118">
    <property type="taxonomic scope" value="Eukaryota"/>
</dbReference>
<dbReference type="STRING" id="759272.G0S7S7"/>
<evidence type="ECO:0000256" key="6">
    <source>
        <dbReference type="ARBA" id="ARBA00022728"/>
    </source>
</evidence>
<keyword evidence="8 16" id="KW-0862">Zinc</keyword>
<keyword evidence="5 16" id="KW-0479">Metal-binding</keyword>
<dbReference type="PANTHER" id="PTHR14089:SF2">
    <property type="entry name" value="PRE-MRNA-SPLICING FACTOR CWC2"/>
    <property type="match status" value="1"/>
</dbReference>
<evidence type="ECO:0007829" key="23">
    <source>
        <dbReference type="PDB" id="9L5S"/>
    </source>
</evidence>
<evidence type="ECO:0000256" key="11">
    <source>
        <dbReference type="ARBA" id="ARBA00023242"/>
    </source>
</evidence>
<feature type="region of interest" description="Disordered" evidence="17">
    <location>
        <begin position="341"/>
        <end position="363"/>
    </location>
</feature>
<dbReference type="Pfam" id="PF16131">
    <property type="entry name" value="Torus"/>
    <property type="match status" value="1"/>
</dbReference>
<dbReference type="InterPro" id="IPR039171">
    <property type="entry name" value="Cwc2/Slt11"/>
</dbReference>
<dbReference type="SMR" id="G0S7S7"/>
<keyword evidence="22 23" id="KW-0002">3D-structure</keyword>
<dbReference type="SUPFAM" id="SSF90229">
    <property type="entry name" value="CCCH zinc finger"/>
    <property type="match status" value="1"/>
</dbReference>
<evidence type="ECO:0000256" key="10">
    <source>
        <dbReference type="ARBA" id="ARBA00023187"/>
    </source>
</evidence>
<name>G0S7S7_CHATD</name>
<feature type="region of interest" description="Disordered" evidence="17">
    <location>
        <begin position="382"/>
        <end position="408"/>
    </location>
</feature>
<dbReference type="PANTHER" id="PTHR14089">
    <property type="entry name" value="PRE-MRNA-SPLICING FACTOR RBM22"/>
    <property type="match status" value="1"/>
</dbReference>
<evidence type="ECO:0000259" key="18">
    <source>
        <dbReference type="PROSITE" id="PS50102"/>
    </source>
</evidence>
<keyword evidence="10" id="KW-0508">mRNA splicing</keyword>
<dbReference type="InterPro" id="IPR012677">
    <property type="entry name" value="Nucleotide-bd_a/b_plait_sf"/>
</dbReference>
<dbReference type="GO" id="GO:0071007">
    <property type="term" value="C:U2-type catalytic step 2 spliceosome"/>
    <property type="evidence" value="ECO:0007669"/>
    <property type="project" value="TreeGrafter"/>
</dbReference>
<feature type="domain" description="RRM" evidence="18">
    <location>
        <begin position="177"/>
        <end position="251"/>
    </location>
</feature>
<dbReference type="InterPro" id="IPR032297">
    <property type="entry name" value="Torus"/>
</dbReference>
<evidence type="ECO:0000256" key="3">
    <source>
        <dbReference type="ARBA" id="ARBA00017295"/>
    </source>
</evidence>
<dbReference type="GO" id="GO:0017070">
    <property type="term" value="F:U6 snRNA binding"/>
    <property type="evidence" value="ECO:0007669"/>
    <property type="project" value="TreeGrafter"/>
</dbReference>
<dbReference type="AlphaFoldDB" id="G0S7S7"/>
<evidence type="ECO:0000256" key="15">
    <source>
        <dbReference type="PROSITE-ProRule" id="PRU00176"/>
    </source>
</evidence>
<dbReference type="InterPro" id="IPR000504">
    <property type="entry name" value="RRM_dom"/>
</dbReference>
<dbReference type="InterPro" id="IPR000571">
    <property type="entry name" value="Znf_CCCH"/>
</dbReference>
<evidence type="ECO:0000256" key="1">
    <source>
        <dbReference type="ARBA" id="ARBA00004123"/>
    </source>
</evidence>
<evidence type="ECO:0000259" key="19">
    <source>
        <dbReference type="PROSITE" id="PS50103"/>
    </source>
</evidence>
<dbReference type="GO" id="GO:0006397">
    <property type="term" value="P:mRNA processing"/>
    <property type="evidence" value="ECO:0007669"/>
    <property type="project" value="UniProtKB-KW"/>
</dbReference>
<evidence type="ECO:0000256" key="4">
    <source>
        <dbReference type="ARBA" id="ARBA00022664"/>
    </source>
</evidence>
<evidence type="ECO:0000256" key="13">
    <source>
        <dbReference type="ARBA" id="ARBA00025224"/>
    </source>
</evidence>
<comment type="similarity">
    <text evidence="2">Belongs to the RRM CWC2 family.</text>
</comment>
<feature type="domain" description="C3H1-type" evidence="19">
    <location>
        <begin position="114"/>
        <end position="141"/>
    </location>
</feature>
<dbReference type="PROSITE" id="PS50103">
    <property type="entry name" value="ZF_C3H1"/>
    <property type="match status" value="1"/>
</dbReference>
<evidence type="ECO:0000256" key="8">
    <source>
        <dbReference type="ARBA" id="ARBA00022833"/>
    </source>
</evidence>
<dbReference type="InterPro" id="IPR036855">
    <property type="entry name" value="Znf_CCCH_sf"/>
</dbReference>
<comment type="function">
    <text evidence="13">Involved in the first step of pre-mRNA splicing. Required for cell growth and cell cycle control. Plays a role in the levels of the U1, U4, U5 and U6 snRNAs and the maintenance of the U4/U6 snRNA complex. May provide the link between the 'nineteen complex' NTC spliceosome protein complex and the spliceosome through the U6 snRNA. Associates predominantly with U6 snRNAs in assembled active spliceosomes. Binds directly to the internal stem-loop (ISL) domain of the U6 snRNA and to the pre-mRNA intron near the 5' splice site during the activation and catalytic phases of the spliceosome cycle.</text>
</comment>
<evidence type="ECO:0000313" key="21">
    <source>
        <dbReference type="Proteomes" id="UP000008066"/>
    </source>
</evidence>
<sequence>MAELETNPDVAVAVAEDSNEQKQENQLVAVNNEVAAPIEKKVKKIIRKKRRPARPQIDPALVKSERPPQTGTVFNIWYNKWSGGDREDKYLSQTHAKGRCNIARDSGYTRADSRPGSYFCLYFARGICPKGQDCDYLHRLPTIHDIFNPNVDCFGRDKFADYRDDMGGVGSFNRQNRTIYVGRIHVTDDIEEIVARHFAEWGQIERIRVLNNRGVAFITYTNEANAQFAKEAMAHQSLDHNEILNVRWATADPNPLAQKREQRRIEEQAAEAIRRALPAEFVAEIEGKDPEARKRRKLESSYGLEGYEAPDAVHFARGPNAVNPRGREGFELEREQQLMLEAPPETSQPAQIEAPPQAQEKKLAGGILSSRTLAALQGAKVAVATKDSKPEKPSGPLVAYGSDDEEDE</sequence>
<evidence type="ECO:0000256" key="14">
    <source>
        <dbReference type="ARBA" id="ARBA00072313"/>
    </source>
</evidence>
<reference evidence="22 23" key="2">
    <citation type="journal article" date="2025" name="Cell Res.">
        <title>Structural insights into spliceosome fidelity: DHX35-GPATCH1- mediated rejection of aberrant splicing substrates.</title>
        <authorList>
            <person name="Li Y."/>
            <person name="Fischer P."/>
            <person name="Wang M."/>
            <person name="Zhou Q."/>
            <person name="Song A."/>
            <person name="Yuan R."/>
            <person name="Meng W."/>
            <person name="Chen F.X."/>
            <person name="Luhrmann R."/>
            <person name="Lau B."/>
            <person name="Hurt E."/>
            <person name="Cheng J."/>
        </authorList>
    </citation>
    <scope>STRUCTURE BY ELECTRON MICROSCOPY (2.80 ANGSTROMS)</scope>
</reference>
<dbReference type="SUPFAM" id="SSF54928">
    <property type="entry name" value="RNA-binding domain, RBD"/>
    <property type="match status" value="1"/>
</dbReference>
<feature type="compositionally biased region" description="Low complexity" evidence="17">
    <location>
        <begin position="348"/>
        <end position="358"/>
    </location>
</feature>
<dbReference type="GeneID" id="18256905"/>
<dbReference type="InterPro" id="IPR035979">
    <property type="entry name" value="RBD_domain_sf"/>
</dbReference>
<evidence type="ECO:0000256" key="7">
    <source>
        <dbReference type="ARBA" id="ARBA00022771"/>
    </source>
</evidence>
<dbReference type="Pfam" id="PF00076">
    <property type="entry name" value="RRM_1"/>
    <property type="match status" value="1"/>
</dbReference>
<keyword evidence="21" id="KW-1185">Reference proteome</keyword>
<dbReference type="SMART" id="SM00360">
    <property type="entry name" value="RRM"/>
    <property type="match status" value="1"/>
</dbReference>
<evidence type="ECO:0000256" key="16">
    <source>
        <dbReference type="PROSITE-ProRule" id="PRU00723"/>
    </source>
</evidence>
<dbReference type="GO" id="GO:0071006">
    <property type="term" value="C:U2-type catalytic step 1 spliceosome"/>
    <property type="evidence" value="ECO:0007669"/>
    <property type="project" value="TreeGrafter"/>
</dbReference>
<keyword evidence="9 15" id="KW-0694">RNA-binding</keyword>
<keyword evidence="6" id="KW-0747">Spliceosome</keyword>
<keyword evidence="12" id="KW-0131">Cell cycle</keyword>
<evidence type="ECO:0000313" key="20">
    <source>
        <dbReference type="EMBL" id="EGS21027.1"/>
    </source>
</evidence>
<keyword evidence="11" id="KW-0539">Nucleus</keyword>
<dbReference type="OMA" id="CNIAKDS"/>
<evidence type="ECO:0000256" key="17">
    <source>
        <dbReference type="SAM" id="MobiDB-lite"/>
    </source>
</evidence>
<dbReference type="PDB" id="9L5R">
    <property type="method" value="EM"/>
    <property type="resolution" value="2.80 A"/>
    <property type="chains" value="0=1-408"/>
</dbReference>
<gene>
    <name evidence="20" type="ORF">CTHT_0028670</name>
</gene>
<proteinExistence type="evidence at protein level"/>
<dbReference type="GO" id="GO:0036002">
    <property type="term" value="F:pre-mRNA binding"/>
    <property type="evidence" value="ECO:0007669"/>
    <property type="project" value="TreeGrafter"/>
</dbReference>
<keyword evidence="7 16" id="KW-0863">Zinc-finger</keyword>
<dbReference type="PROSITE" id="PS50102">
    <property type="entry name" value="RRM"/>
    <property type="match status" value="1"/>
</dbReference>
<dbReference type="EMDB" id="EMD-62841"/>
<dbReference type="HOGENOM" id="CLU_043308_1_0_1"/>
<dbReference type="GO" id="GO:0000974">
    <property type="term" value="C:Prp19 complex"/>
    <property type="evidence" value="ECO:0007669"/>
    <property type="project" value="TreeGrafter"/>
</dbReference>
<reference evidence="20 21" key="1">
    <citation type="journal article" date="2011" name="Cell">
        <title>Insight into structure and assembly of the nuclear pore complex by utilizing the genome of a eukaryotic thermophile.</title>
        <authorList>
            <person name="Amlacher S."/>
            <person name="Sarges P."/>
            <person name="Flemming D."/>
            <person name="van Noort V."/>
            <person name="Kunze R."/>
            <person name="Devos D.P."/>
            <person name="Arumugam M."/>
            <person name="Bork P."/>
            <person name="Hurt E."/>
        </authorList>
    </citation>
    <scope>NUCLEOTIDE SEQUENCE [LARGE SCALE GENOMIC DNA]</scope>
    <source>
        <strain evidence="21">DSM 1495 / CBS 144.50 / IMI 039719</strain>
    </source>
</reference>
<protein>
    <recommendedName>
        <fullName evidence="3">Pre-mRNA-splicing factor CWC2</fullName>
    </recommendedName>
    <alternativeName>
        <fullName evidence="14">Pre-mRNA-splicing factor cwc2</fullName>
    </alternativeName>
</protein>
<dbReference type="EMDB" id="EMD-62843"/>
<feature type="zinc finger region" description="C3H1-type" evidence="16">
    <location>
        <begin position="114"/>
        <end position="141"/>
    </location>
</feature>
<accession>G0S7S7</accession>
<dbReference type="EMBL" id="GL988041">
    <property type="protein sequence ID" value="EGS21027.1"/>
    <property type="molecule type" value="Genomic_DNA"/>
</dbReference>
<dbReference type="FunFam" id="3.30.70.330:FF:000249">
    <property type="entry name" value="Pre-mRNA-splicing factor CWC2, variant"/>
    <property type="match status" value="1"/>
</dbReference>
<evidence type="ECO:0000256" key="2">
    <source>
        <dbReference type="ARBA" id="ARBA00008024"/>
    </source>
</evidence>
<dbReference type="GO" id="GO:0008380">
    <property type="term" value="P:RNA splicing"/>
    <property type="evidence" value="ECO:0007669"/>
    <property type="project" value="UniProtKB-KW"/>
</dbReference>
<dbReference type="RefSeq" id="XP_006693323.1">
    <property type="nucleotide sequence ID" value="XM_006693260.1"/>
</dbReference>
<comment type="subcellular location">
    <subcellularLocation>
        <location evidence="1">Nucleus</location>
    </subcellularLocation>
</comment>
<dbReference type="OrthoDB" id="10251848at2759"/>
<organism evidence="21">
    <name type="scientific">Chaetomium thermophilum (strain DSM 1495 / CBS 144.50 / IMI 039719)</name>
    <name type="common">Thermochaetoides thermophila</name>
    <dbReference type="NCBI Taxonomy" id="759272"/>
    <lineage>
        <taxon>Eukaryota</taxon>
        <taxon>Fungi</taxon>
        <taxon>Dikarya</taxon>
        <taxon>Ascomycota</taxon>
        <taxon>Pezizomycotina</taxon>
        <taxon>Sordariomycetes</taxon>
        <taxon>Sordariomycetidae</taxon>
        <taxon>Sordariales</taxon>
        <taxon>Chaetomiaceae</taxon>
        <taxon>Thermochaetoides</taxon>
    </lineage>
</organism>
<dbReference type="Proteomes" id="UP000008066">
    <property type="component" value="Unassembled WGS sequence"/>
</dbReference>
<dbReference type="KEGG" id="cthr:CTHT_0028670"/>
<dbReference type="GO" id="GO:0008270">
    <property type="term" value="F:zinc ion binding"/>
    <property type="evidence" value="ECO:0007669"/>
    <property type="project" value="UniProtKB-KW"/>
</dbReference>
<dbReference type="PDB" id="9L5T">
    <property type="method" value="EM"/>
    <property type="resolution" value="3.50 A"/>
    <property type="chains" value="0=1-408"/>
</dbReference>
<evidence type="ECO:0000256" key="5">
    <source>
        <dbReference type="ARBA" id="ARBA00022723"/>
    </source>
</evidence>